<organism evidence="15 16">
    <name type="scientific">Jannaschia helgolandensis</name>
    <dbReference type="NCBI Taxonomy" id="188906"/>
    <lineage>
        <taxon>Bacteria</taxon>
        <taxon>Pseudomonadati</taxon>
        <taxon>Pseudomonadota</taxon>
        <taxon>Alphaproteobacteria</taxon>
        <taxon>Rhodobacterales</taxon>
        <taxon>Roseobacteraceae</taxon>
        <taxon>Jannaschia</taxon>
    </lineage>
</organism>
<dbReference type="EC" id="2.7.7.101" evidence="12"/>
<dbReference type="STRING" id="188906.SAMN04488526_1313"/>
<dbReference type="GO" id="GO:0005737">
    <property type="term" value="C:cytoplasm"/>
    <property type="evidence" value="ECO:0007669"/>
    <property type="project" value="TreeGrafter"/>
</dbReference>
<dbReference type="InterPro" id="IPR036977">
    <property type="entry name" value="DNA_primase_Znf_CHC2"/>
</dbReference>
<keyword evidence="7 12" id="KW-0863">Zinc-finger</keyword>
<keyword evidence="16" id="KW-1185">Reference proteome</keyword>
<evidence type="ECO:0000256" key="12">
    <source>
        <dbReference type="HAMAP-Rule" id="MF_00974"/>
    </source>
</evidence>
<dbReference type="InterPro" id="IPR030846">
    <property type="entry name" value="DnaG_bac"/>
</dbReference>
<keyword evidence="2 12" id="KW-0639">Primosome</keyword>
<name>A0A1H7JD43_9RHOB</name>
<evidence type="ECO:0000256" key="6">
    <source>
        <dbReference type="ARBA" id="ARBA00022723"/>
    </source>
</evidence>
<dbReference type="SMART" id="SM00400">
    <property type="entry name" value="ZnF_CHCC"/>
    <property type="match status" value="1"/>
</dbReference>
<keyword evidence="1 12" id="KW-0240">DNA-directed RNA polymerase</keyword>
<dbReference type="InterPro" id="IPR037068">
    <property type="entry name" value="DNA_primase_core_N_sf"/>
</dbReference>
<dbReference type="Pfam" id="PF10410">
    <property type="entry name" value="DnaB_bind"/>
    <property type="match status" value="1"/>
</dbReference>
<dbReference type="CDD" id="cd03364">
    <property type="entry name" value="TOPRIM_DnaG_primases"/>
    <property type="match status" value="1"/>
</dbReference>
<gene>
    <name evidence="12" type="primary">dnaG</name>
    <name evidence="15" type="ORF">SAMN04488526_1313</name>
</gene>
<keyword evidence="5 12" id="KW-0235">DNA replication</keyword>
<proteinExistence type="inferred from homology"/>
<evidence type="ECO:0000259" key="14">
    <source>
        <dbReference type="PROSITE" id="PS50880"/>
    </source>
</evidence>
<dbReference type="FunFam" id="3.40.1360.10:FF:000002">
    <property type="entry name" value="DNA primase"/>
    <property type="match status" value="1"/>
</dbReference>
<feature type="compositionally biased region" description="Low complexity" evidence="13">
    <location>
        <begin position="481"/>
        <end position="490"/>
    </location>
</feature>
<dbReference type="Gene3D" id="3.40.1360.10">
    <property type="match status" value="1"/>
</dbReference>
<sequence length="678" mass="75048">MIVLRPLDSGRSQADIAAMRLPDSFLDDLRNRLSLSHVVGRKVTWDMKKTNQAKGDWWAPCPFHQEKSASFHVDDQKGFYYCFGCQAKGNVFGFVQETENVGFMEAVEILAGEAGMPMPAKDPKAAQKADLRTRLAEVTEEAVKWFRLQLETQAATDARAYLERRGLNRTTLDRFEIGFAPDASDLLMNALTDKGIPFDLIEGAGLAVPAEDGNAARDRFIHRIIFPIRDPRGRCIGFGGRAMNPNAKAKYLNSPETVLFDKGANLYNLGPARTAAGKGQSLVVAEGYMDVIALSQAGFEASVAPLGTAVTERQLQMLWRVTPEPLIALDGDVAGQRAGLRVVDLSLPLIEAGQSLRFAILPEGKDPDDLIRDGGPKAMQAVLDEARPMLSLLWHREVVGKSFDSPERRAMLDRDLRAVVRRIKDPSLRRHYGEEIARLRAELFGPVVPRGDGGGLRGNREFVSTKSHAQNRPFTPGKRWQPPAQATTTARTSDLAVGKTSPDTLLEQVILAGLALHPSLIGEFSDLLEAGHWTRDEHLWLAQVLIALEPQIGAEAARITIDERLGHEALEILLAQRHVRISPLTRTDVDGARMCIRDALARLDARRGADRERREAIEDFEDGADEAMTWRLAQAGRLRDNSQRMARSDDLDGADEVGLSTYLQDLLDTKVWEKAKKK</sequence>
<dbReference type="InterPro" id="IPR006295">
    <property type="entry name" value="DNA_primase_DnaG"/>
</dbReference>
<evidence type="ECO:0000256" key="10">
    <source>
        <dbReference type="ARBA" id="ARBA00023125"/>
    </source>
</evidence>
<dbReference type="Pfam" id="PF08275">
    <property type="entry name" value="DNAG_N"/>
    <property type="match status" value="1"/>
</dbReference>
<keyword evidence="8 12" id="KW-0862">Zinc</keyword>
<comment type="catalytic activity">
    <reaction evidence="12">
        <text>ssDNA + n NTP = ssDNA/pppN(pN)n-1 hybrid + (n-1) diphosphate.</text>
        <dbReference type="EC" id="2.7.7.101"/>
    </reaction>
</comment>
<dbReference type="GO" id="GO:0003899">
    <property type="term" value="F:DNA-directed RNA polymerase activity"/>
    <property type="evidence" value="ECO:0007669"/>
    <property type="project" value="UniProtKB-UniRule"/>
</dbReference>
<evidence type="ECO:0000256" key="8">
    <source>
        <dbReference type="ARBA" id="ARBA00022833"/>
    </source>
</evidence>
<dbReference type="InterPro" id="IPR002694">
    <property type="entry name" value="Znf_CHC2"/>
</dbReference>
<dbReference type="NCBIfam" id="TIGR01391">
    <property type="entry name" value="dnaG"/>
    <property type="match status" value="1"/>
</dbReference>
<protein>
    <recommendedName>
        <fullName evidence="12">DNA primase</fullName>
        <ecNumber evidence="12">2.7.7.101</ecNumber>
    </recommendedName>
</protein>
<evidence type="ECO:0000256" key="4">
    <source>
        <dbReference type="ARBA" id="ARBA00022695"/>
    </source>
</evidence>
<dbReference type="InterPro" id="IPR034151">
    <property type="entry name" value="TOPRIM_DnaG_bac"/>
</dbReference>
<evidence type="ECO:0000313" key="15">
    <source>
        <dbReference type="EMBL" id="SEK71890.1"/>
    </source>
</evidence>
<dbReference type="GO" id="GO:0003677">
    <property type="term" value="F:DNA binding"/>
    <property type="evidence" value="ECO:0007669"/>
    <property type="project" value="UniProtKB-KW"/>
</dbReference>
<dbReference type="SUPFAM" id="SSF56731">
    <property type="entry name" value="DNA primase core"/>
    <property type="match status" value="1"/>
</dbReference>
<dbReference type="PANTHER" id="PTHR30313">
    <property type="entry name" value="DNA PRIMASE"/>
    <property type="match status" value="1"/>
</dbReference>
<dbReference type="InterPro" id="IPR006171">
    <property type="entry name" value="TOPRIM_dom"/>
</dbReference>
<dbReference type="HAMAP" id="MF_00974">
    <property type="entry name" value="DNA_primase_DnaG"/>
    <property type="match status" value="1"/>
</dbReference>
<evidence type="ECO:0000256" key="7">
    <source>
        <dbReference type="ARBA" id="ARBA00022771"/>
    </source>
</evidence>
<dbReference type="Proteomes" id="UP000199283">
    <property type="component" value="Unassembled WGS sequence"/>
</dbReference>
<dbReference type="GO" id="GO:0008270">
    <property type="term" value="F:zinc ion binding"/>
    <property type="evidence" value="ECO:0007669"/>
    <property type="project" value="UniProtKB-UniRule"/>
</dbReference>
<evidence type="ECO:0000313" key="16">
    <source>
        <dbReference type="Proteomes" id="UP000199283"/>
    </source>
</evidence>
<dbReference type="GO" id="GO:0006269">
    <property type="term" value="P:DNA replication, synthesis of primer"/>
    <property type="evidence" value="ECO:0007669"/>
    <property type="project" value="UniProtKB-UniRule"/>
</dbReference>
<feature type="domain" description="Toprim" evidence="14">
    <location>
        <begin position="280"/>
        <end position="364"/>
    </location>
</feature>
<dbReference type="PROSITE" id="PS50880">
    <property type="entry name" value="TOPRIM"/>
    <property type="match status" value="1"/>
</dbReference>
<dbReference type="InterPro" id="IPR013264">
    <property type="entry name" value="DNAG_N"/>
</dbReference>
<dbReference type="PANTHER" id="PTHR30313:SF2">
    <property type="entry name" value="DNA PRIMASE"/>
    <property type="match status" value="1"/>
</dbReference>
<evidence type="ECO:0000256" key="13">
    <source>
        <dbReference type="SAM" id="MobiDB-lite"/>
    </source>
</evidence>
<comment type="domain">
    <text evidence="12">Contains an N-terminal zinc-binding domain, a central core domain that contains the primase activity, and a C-terminal DnaB-binding domain.</text>
</comment>
<keyword evidence="3 12" id="KW-0808">Transferase</keyword>
<dbReference type="Pfam" id="PF01807">
    <property type="entry name" value="Zn_ribbon_DnaG"/>
    <property type="match status" value="1"/>
</dbReference>
<comment type="cofactor">
    <cofactor evidence="12">
        <name>Zn(2+)</name>
        <dbReference type="ChEBI" id="CHEBI:29105"/>
    </cofactor>
    <text evidence="12">Binds 1 zinc ion per monomer.</text>
</comment>
<dbReference type="InterPro" id="IPR019475">
    <property type="entry name" value="DNA_primase_DnaB-bd"/>
</dbReference>
<evidence type="ECO:0000256" key="3">
    <source>
        <dbReference type="ARBA" id="ARBA00022679"/>
    </source>
</evidence>
<feature type="zinc finger region" description="CHC2-type" evidence="12">
    <location>
        <begin position="61"/>
        <end position="85"/>
    </location>
</feature>
<feature type="region of interest" description="Disordered" evidence="13">
    <location>
        <begin position="466"/>
        <end position="496"/>
    </location>
</feature>
<comment type="subunit">
    <text evidence="12">Monomer. Interacts with DnaB.</text>
</comment>
<evidence type="ECO:0000256" key="2">
    <source>
        <dbReference type="ARBA" id="ARBA00022515"/>
    </source>
</evidence>
<accession>A0A1H7JD43</accession>
<keyword evidence="11 12" id="KW-0804">Transcription</keyword>
<dbReference type="InterPro" id="IPR050219">
    <property type="entry name" value="DnaG_primase"/>
</dbReference>
<evidence type="ECO:0000256" key="5">
    <source>
        <dbReference type="ARBA" id="ARBA00022705"/>
    </source>
</evidence>
<evidence type="ECO:0000256" key="1">
    <source>
        <dbReference type="ARBA" id="ARBA00022478"/>
    </source>
</evidence>
<dbReference type="GO" id="GO:1990077">
    <property type="term" value="C:primosome complex"/>
    <property type="evidence" value="ECO:0007669"/>
    <property type="project" value="UniProtKB-KW"/>
</dbReference>
<reference evidence="15 16" key="1">
    <citation type="submission" date="2016-10" db="EMBL/GenBank/DDBJ databases">
        <authorList>
            <person name="de Groot N.N."/>
        </authorList>
    </citation>
    <scope>NUCLEOTIDE SEQUENCE [LARGE SCALE GENOMIC DNA]</scope>
    <source>
        <strain evidence="15 16">DSM 14858</strain>
    </source>
</reference>
<dbReference type="AlphaFoldDB" id="A0A1H7JD43"/>
<dbReference type="SMART" id="SM00493">
    <property type="entry name" value="TOPRIM"/>
    <property type="match status" value="1"/>
</dbReference>
<dbReference type="Pfam" id="PF13155">
    <property type="entry name" value="Toprim_2"/>
    <property type="match status" value="1"/>
</dbReference>
<comment type="similarity">
    <text evidence="12">Belongs to the DnaG primase family.</text>
</comment>
<dbReference type="EMBL" id="FNZQ01000001">
    <property type="protein sequence ID" value="SEK71890.1"/>
    <property type="molecule type" value="Genomic_DNA"/>
</dbReference>
<dbReference type="GO" id="GO:0000428">
    <property type="term" value="C:DNA-directed RNA polymerase complex"/>
    <property type="evidence" value="ECO:0007669"/>
    <property type="project" value="UniProtKB-KW"/>
</dbReference>
<keyword evidence="4 12" id="KW-0548">Nucleotidyltransferase</keyword>
<dbReference type="Gene3D" id="3.90.580.10">
    <property type="entry name" value="Zinc finger, CHC2-type domain"/>
    <property type="match status" value="1"/>
</dbReference>
<evidence type="ECO:0000256" key="11">
    <source>
        <dbReference type="ARBA" id="ARBA00023163"/>
    </source>
</evidence>
<dbReference type="Gene3D" id="3.90.980.10">
    <property type="entry name" value="DNA primase, catalytic core, N-terminal domain"/>
    <property type="match status" value="1"/>
</dbReference>
<keyword evidence="6 12" id="KW-0479">Metal-binding</keyword>
<keyword evidence="9" id="KW-0460">Magnesium</keyword>
<comment type="function">
    <text evidence="12">RNA polymerase that catalyzes the synthesis of short RNA molecules used as primers for DNA polymerase during DNA replication.</text>
</comment>
<keyword evidence="10 12" id="KW-0238">DNA-binding</keyword>
<dbReference type="SUPFAM" id="SSF57783">
    <property type="entry name" value="Zinc beta-ribbon"/>
    <property type="match status" value="1"/>
</dbReference>
<evidence type="ECO:0000256" key="9">
    <source>
        <dbReference type="ARBA" id="ARBA00022842"/>
    </source>
</evidence>